<dbReference type="Proteomes" id="UP000683507">
    <property type="component" value="Chromosome"/>
</dbReference>
<dbReference type="AlphaFoldDB" id="A0A916JP03"/>
<name>A0A916JP03_9FLAO</name>
<reference evidence="3" key="1">
    <citation type="submission" date="2021-04" db="EMBL/GenBank/DDBJ databases">
        <authorList>
            <person name="Rodrigo-Torres L."/>
            <person name="Arahal R. D."/>
            <person name="Lucena T."/>
        </authorList>
    </citation>
    <scope>NUCLEOTIDE SEQUENCE</scope>
    <source>
        <strain evidence="3">AS29M-1</strain>
    </source>
</reference>
<organism evidence="3 4">
    <name type="scientific">Parvicella tangerina</name>
    <dbReference type="NCBI Taxonomy" id="2829795"/>
    <lineage>
        <taxon>Bacteria</taxon>
        <taxon>Pseudomonadati</taxon>
        <taxon>Bacteroidota</taxon>
        <taxon>Flavobacteriia</taxon>
        <taxon>Flavobacteriales</taxon>
        <taxon>Parvicellaceae</taxon>
        <taxon>Parvicella</taxon>
    </lineage>
</organism>
<proteinExistence type="predicted"/>
<dbReference type="KEGG" id="ptan:CRYO30217_02773"/>
<sequence>MKSLKTLPTILLVLISTVNFAQEDFLLYSFDNLPQGHYINPAFKPKSKGFLAMPMMNTYLGASHSGFKLTNLVQIRPDDSLELRPDIAIDKMADLNYLKGMVNNEIIGFGFTAKESFLSFSVTNKASFRLMYPKDLFRLAFEGNGSTLLGERANMDGFGVDMLSYLEFAVGYSRAFNEKLRIGTRLKYIQGLGAIYTKHSELGLHTDETTFDLTLDGQLTLNTSNTGIMLDTNFNGLEVGDFTSFPNHGIGIDLGGSYQLNEKISLSSSVLDLGVIKWNSNVRNYASDSVSFTFKGVDINEFLSDSSDVLQSIQDSLAGEFGYSSNEESFTTPLFTRIYIGGNYQITEKIGVGVNWYSEFIHRRYRGALTLSGNAQVTNWFRVGLNYSYYSRDYFNIGLGFAINGGPVQFYAISDNLLGMFIPQANKNFHARFGINFLMGWREKEQQASFGE</sequence>
<dbReference type="RefSeq" id="WP_258542977.1">
    <property type="nucleotide sequence ID" value="NZ_OU015584.1"/>
</dbReference>
<feature type="domain" description="DUF5723" evidence="2">
    <location>
        <begin position="41"/>
        <end position="415"/>
    </location>
</feature>
<dbReference type="EMBL" id="OU015584">
    <property type="protein sequence ID" value="CAG5085492.1"/>
    <property type="molecule type" value="Genomic_DNA"/>
</dbReference>
<protein>
    <recommendedName>
        <fullName evidence="2">DUF5723 domain-containing protein</fullName>
    </recommendedName>
</protein>
<evidence type="ECO:0000313" key="4">
    <source>
        <dbReference type="Proteomes" id="UP000683507"/>
    </source>
</evidence>
<dbReference type="InterPro" id="IPR043781">
    <property type="entry name" value="DUF5723"/>
</dbReference>
<feature type="chain" id="PRO_5037322671" description="DUF5723 domain-containing protein" evidence="1">
    <location>
        <begin position="22"/>
        <end position="452"/>
    </location>
</feature>
<dbReference type="Pfam" id="PF18990">
    <property type="entry name" value="DUF5723"/>
    <property type="match status" value="1"/>
</dbReference>
<evidence type="ECO:0000259" key="2">
    <source>
        <dbReference type="Pfam" id="PF18990"/>
    </source>
</evidence>
<evidence type="ECO:0000256" key="1">
    <source>
        <dbReference type="SAM" id="SignalP"/>
    </source>
</evidence>
<keyword evidence="4" id="KW-1185">Reference proteome</keyword>
<feature type="signal peptide" evidence="1">
    <location>
        <begin position="1"/>
        <end position="21"/>
    </location>
</feature>
<gene>
    <name evidence="3" type="ORF">CRYO30217_02773</name>
</gene>
<keyword evidence="1" id="KW-0732">Signal</keyword>
<evidence type="ECO:0000313" key="3">
    <source>
        <dbReference type="EMBL" id="CAG5085492.1"/>
    </source>
</evidence>
<accession>A0A916JP03</accession>